<evidence type="ECO:0000313" key="1">
    <source>
        <dbReference type="EMBL" id="OTG04453.1"/>
    </source>
</evidence>
<name>A0A251T0U2_HELAN</name>
<proteinExistence type="predicted"/>
<protein>
    <submittedName>
        <fullName evidence="1">Uncharacterized protein</fullName>
    </submittedName>
</protein>
<evidence type="ECO:0000313" key="2">
    <source>
        <dbReference type="Proteomes" id="UP000215914"/>
    </source>
</evidence>
<sequence length="171" mass="19856">MYLDYKISPISLSFIPIMVRSRSPVYDPQNPVVVLKVKQVLGLLYESSKPWTAEEIDARVDLQGVDKAIFFKKLSTYPRVLFDGQRYSYRSGGYVRDAMRLRVLTRQFAEVDLKDDATFTEEEGTRGTSKRKFKRIKLTTPSFNDLFKYTPEGIREEEEEKRGGYVICSRS</sequence>
<reference evidence="2" key="1">
    <citation type="journal article" date="2017" name="Nature">
        <title>The sunflower genome provides insights into oil metabolism, flowering and Asterid evolution.</title>
        <authorList>
            <person name="Badouin H."/>
            <person name="Gouzy J."/>
            <person name="Grassa C.J."/>
            <person name="Murat F."/>
            <person name="Staton S.E."/>
            <person name="Cottret L."/>
            <person name="Lelandais-Briere C."/>
            <person name="Owens G.L."/>
            <person name="Carrere S."/>
            <person name="Mayjonade B."/>
            <person name="Legrand L."/>
            <person name="Gill N."/>
            <person name="Kane N.C."/>
            <person name="Bowers J.E."/>
            <person name="Hubner S."/>
            <person name="Bellec A."/>
            <person name="Berard A."/>
            <person name="Berges H."/>
            <person name="Blanchet N."/>
            <person name="Boniface M.C."/>
            <person name="Brunel D."/>
            <person name="Catrice O."/>
            <person name="Chaidir N."/>
            <person name="Claudel C."/>
            <person name="Donnadieu C."/>
            <person name="Faraut T."/>
            <person name="Fievet G."/>
            <person name="Helmstetter N."/>
            <person name="King M."/>
            <person name="Knapp S.J."/>
            <person name="Lai Z."/>
            <person name="Le Paslier M.C."/>
            <person name="Lippi Y."/>
            <person name="Lorenzon L."/>
            <person name="Mandel J.R."/>
            <person name="Marage G."/>
            <person name="Marchand G."/>
            <person name="Marquand E."/>
            <person name="Bret-Mestries E."/>
            <person name="Morien E."/>
            <person name="Nambeesan S."/>
            <person name="Nguyen T."/>
            <person name="Pegot-Espagnet P."/>
            <person name="Pouilly N."/>
            <person name="Raftis F."/>
            <person name="Sallet E."/>
            <person name="Schiex T."/>
            <person name="Thomas J."/>
            <person name="Vandecasteele C."/>
            <person name="Vares D."/>
            <person name="Vear F."/>
            <person name="Vautrin S."/>
            <person name="Crespi M."/>
            <person name="Mangin B."/>
            <person name="Burke J.M."/>
            <person name="Salse J."/>
            <person name="Munos S."/>
            <person name="Vincourt P."/>
            <person name="Rieseberg L.H."/>
            <person name="Langlade N.B."/>
        </authorList>
    </citation>
    <scope>NUCLEOTIDE SEQUENCE [LARGE SCALE GENOMIC DNA]</scope>
    <source>
        <strain evidence="2">cv. SF193</strain>
    </source>
</reference>
<keyword evidence="2" id="KW-1185">Reference proteome</keyword>
<organism evidence="1 2">
    <name type="scientific">Helianthus annuus</name>
    <name type="common">Common sunflower</name>
    <dbReference type="NCBI Taxonomy" id="4232"/>
    <lineage>
        <taxon>Eukaryota</taxon>
        <taxon>Viridiplantae</taxon>
        <taxon>Streptophyta</taxon>
        <taxon>Embryophyta</taxon>
        <taxon>Tracheophyta</taxon>
        <taxon>Spermatophyta</taxon>
        <taxon>Magnoliopsida</taxon>
        <taxon>eudicotyledons</taxon>
        <taxon>Gunneridae</taxon>
        <taxon>Pentapetalae</taxon>
        <taxon>asterids</taxon>
        <taxon>campanulids</taxon>
        <taxon>Asterales</taxon>
        <taxon>Asteraceae</taxon>
        <taxon>Asteroideae</taxon>
        <taxon>Heliantheae alliance</taxon>
        <taxon>Heliantheae</taxon>
        <taxon>Helianthus</taxon>
    </lineage>
</organism>
<dbReference type="AlphaFoldDB" id="A0A251T0U2"/>
<dbReference type="InParanoid" id="A0A251T0U2"/>
<dbReference type="EMBL" id="CM007901">
    <property type="protein sequence ID" value="OTG04453.1"/>
    <property type="molecule type" value="Genomic_DNA"/>
</dbReference>
<accession>A0A251T0U2</accession>
<dbReference type="Proteomes" id="UP000215914">
    <property type="component" value="Chromosome 12"/>
</dbReference>
<gene>
    <name evidence="1" type="ORF">HannXRQ_Chr12g0362511</name>
</gene>